<evidence type="ECO:0000313" key="16">
    <source>
        <dbReference type="Proteomes" id="UP000295163"/>
    </source>
</evidence>
<dbReference type="GeneID" id="64347920"/>
<keyword evidence="12" id="KW-1015">Disulfide bond</keyword>
<organism evidence="15 16">
    <name type="scientific">Kocuria rosea</name>
    <name type="common">Deinococcus erythromyxa</name>
    <name type="synonym">Micrococcus rubens</name>
    <dbReference type="NCBI Taxonomy" id="1275"/>
    <lineage>
        <taxon>Bacteria</taxon>
        <taxon>Bacillati</taxon>
        <taxon>Actinomycetota</taxon>
        <taxon>Actinomycetes</taxon>
        <taxon>Micrococcales</taxon>
        <taxon>Micrococcaceae</taxon>
        <taxon>Kocuria</taxon>
    </lineage>
</organism>
<comment type="caution">
    <text evidence="15">The sequence shown here is derived from an EMBL/GenBank/DDBJ whole genome shotgun (WGS) entry which is preliminary data.</text>
</comment>
<keyword evidence="7" id="KW-0256">Endoplasmic reticulum</keyword>
<protein>
    <recommendedName>
        <fullName evidence="14">Peptide O-xylosyltransferase</fullName>
    </recommendedName>
</protein>
<keyword evidence="10" id="KW-0333">Golgi apparatus</keyword>
<evidence type="ECO:0000256" key="9">
    <source>
        <dbReference type="ARBA" id="ARBA00022989"/>
    </source>
</evidence>
<dbReference type="Proteomes" id="UP000295163">
    <property type="component" value="Unassembled WGS sequence"/>
</dbReference>
<reference evidence="15 16" key="1">
    <citation type="submission" date="2019-03" db="EMBL/GenBank/DDBJ databases">
        <title>Genome Sequencing and Assembly of Various Microbes Isolated from Partially Reclaimed Soil and Acid Mine Drainage (AMD) Site.</title>
        <authorList>
            <person name="Steinbock B."/>
            <person name="Bechtold R."/>
            <person name="Sevigny J.L."/>
            <person name="Thomas D."/>
            <person name="Cuthill L.R."/>
            <person name="Aveiro Johannsen E.J."/>
            <person name="Thomas K."/>
            <person name="Ghosh A."/>
        </authorList>
    </citation>
    <scope>NUCLEOTIDE SEQUENCE [LARGE SCALE GENOMIC DNA]</scope>
    <source>
        <strain evidence="15 16">S-A3</strain>
    </source>
</reference>
<evidence type="ECO:0000256" key="3">
    <source>
        <dbReference type="ARBA" id="ARBA00022676"/>
    </source>
</evidence>
<keyword evidence="8" id="KW-0735">Signal-anchor</keyword>
<dbReference type="GO" id="GO:0050650">
    <property type="term" value="P:chondroitin sulfate proteoglycan biosynthetic process"/>
    <property type="evidence" value="ECO:0007669"/>
    <property type="project" value="TreeGrafter"/>
</dbReference>
<dbReference type="GO" id="GO:0030158">
    <property type="term" value="F:protein xylosyltransferase activity"/>
    <property type="evidence" value="ECO:0007669"/>
    <property type="project" value="InterPro"/>
</dbReference>
<evidence type="ECO:0000256" key="7">
    <source>
        <dbReference type="ARBA" id="ARBA00022824"/>
    </source>
</evidence>
<dbReference type="Pfam" id="PF02485">
    <property type="entry name" value="Branch"/>
    <property type="match status" value="1"/>
</dbReference>
<evidence type="ECO:0000256" key="2">
    <source>
        <dbReference type="ARBA" id="ARBA00004648"/>
    </source>
</evidence>
<evidence type="ECO:0000256" key="12">
    <source>
        <dbReference type="ARBA" id="ARBA00023157"/>
    </source>
</evidence>
<dbReference type="InterPro" id="IPR003406">
    <property type="entry name" value="Glyco_trans_14"/>
</dbReference>
<dbReference type="InterPro" id="IPR043538">
    <property type="entry name" value="XYLT"/>
</dbReference>
<dbReference type="GO" id="GO:0016020">
    <property type="term" value="C:membrane"/>
    <property type="evidence" value="ECO:0007669"/>
    <property type="project" value="InterPro"/>
</dbReference>
<keyword evidence="6" id="KW-0479">Metal-binding</keyword>
<accession>A0A4R5YC81</accession>
<evidence type="ECO:0000256" key="5">
    <source>
        <dbReference type="ARBA" id="ARBA00022692"/>
    </source>
</evidence>
<dbReference type="RefSeq" id="WP_133410550.1">
    <property type="nucleotide sequence ID" value="NZ_SMZT01000004.1"/>
</dbReference>
<proteinExistence type="predicted"/>
<dbReference type="GO" id="GO:0046872">
    <property type="term" value="F:metal ion binding"/>
    <property type="evidence" value="ECO:0007669"/>
    <property type="project" value="UniProtKB-KW"/>
</dbReference>
<evidence type="ECO:0000256" key="1">
    <source>
        <dbReference type="ARBA" id="ARBA00004323"/>
    </source>
</evidence>
<dbReference type="AlphaFoldDB" id="A0A4R5YC81"/>
<evidence type="ECO:0000256" key="13">
    <source>
        <dbReference type="ARBA" id="ARBA00023180"/>
    </source>
</evidence>
<sequence length="318" mass="36239">MAHMTTSFDSARGTSGRPGLKPVFCVLAHDDPPMLDLLLDHLLPHDVVIHLDRRMNHARYSSRMRHGAAPSVTWVEGRRFVYWGGYSMLLAMLECLRTSLRKHPEADYFVFLSGHCYPVRPVGEFVMHLAELQGRIHCNASPLSLFEDHWNIERITRHHWFDTAGAVGRMTTSLLGRCLRFGTRHMDLRTETADPSLTVVSGSQWMALPSGCARDVLSLENDARFNIFRNSFAPDEMAIQTFIYSSAWRDRVYNSTGLKVAQPVSAMPNFHYLRPDLHGYANEAFVLEALASKAFFIRKVHSEQIEVLRTLDAHMQRA</sequence>
<dbReference type="PANTHER" id="PTHR46025:SF3">
    <property type="entry name" value="XYLOSYLTRANSFERASE OXT"/>
    <property type="match status" value="1"/>
</dbReference>
<dbReference type="GO" id="GO:0015012">
    <property type="term" value="P:heparan sulfate proteoglycan biosynthetic process"/>
    <property type="evidence" value="ECO:0007669"/>
    <property type="project" value="TreeGrafter"/>
</dbReference>
<evidence type="ECO:0000256" key="11">
    <source>
        <dbReference type="ARBA" id="ARBA00023136"/>
    </source>
</evidence>
<evidence type="ECO:0000256" key="10">
    <source>
        <dbReference type="ARBA" id="ARBA00023034"/>
    </source>
</evidence>
<name>A0A4R5YC81_KOCRO</name>
<gene>
    <name evidence="15" type="ORF">E2R59_10875</name>
</gene>
<evidence type="ECO:0000256" key="14">
    <source>
        <dbReference type="ARBA" id="ARBA00042865"/>
    </source>
</evidence>
<keyword evidence="4" id="KW-0808">Transferase</keyword>
<evidence type="ECO:0000256" key="6">
    <source>
        <dbReference type="ARBA" id="ARBA00022723"/>
    </source>
</evidence>
<evidence type="ECO:0000256" key="4">
    <source>
        <dbReference type="ARBA" id="ARBA00022679"/>
    </source>
</evidence>
<keyword evidence="11" id="KW-0472">Membrane</keyword>
<dbReference type="PANTHER" id="PTHR46025">
    <property type="entry name" value="XYLOSYLTRANSFERASE OXT"/>
    <property type="match status" value="1"/>
</dbReference>
<evidence type="ECO:0000256" key="8">
    <source>
        <dbReference type="ARBA" id="ARBA00022968"/>
    </source>
</evidence>
<keyword evidence="9" id="KW-1133">Transmembrane helix</keyword>
<comment type="subcellular location">
    <subcellularLocation>
        <location evidence="2">Endoplasmic reticulum membrane</location>
        <topology evidence="2">Single-pass type II membrane protein</topology>
    </subcellularLocation>
    <subcellularLocation>
        <location evidence="1">Golgi apparatus membrane</location>
        <topology evidence="1">Single-pass type II membrane protein</topology>
    </subcellularLocation>
</comment>
<dbReference type="EMBL" id="SMZT01000004">
    <property type="protein sequence ID" value="TDL42442.1"/>
    <property type="molecule type" value="Genomic_DNA"/>
</dbReference>
<keyword evidence="5" id="KW-0812">Transmembrane</keyword>
<keyword evidence="3" id="KW-0328">Glycosyltransferase</keyword>
<evidence type="ECO:0000313" key="15">
    <source>
        <dbReference type="EMBL" id="TDL42442.1"/>
    </source>
</evidence>
<keyword evidence="13" id="KW-0325">Glycoprotein</keyword>